<protein>
    <submittedName>
        <fullName evidence="1">Uncharacterized protein</fullName>
    </submittedName>
</protein>
<sequence length="275" mass="30700">MAEKYTDDKLYIVVRKDGSHLNTKVNPDGTKSALQFTDENNDLSGPVDLIEVDEEELVRTEYVQVPQEERSLGERLVDEVVIPVIRDATTQLLEYGTEKAEMWIEEKAVPAAKAKMKAGWENLKLFISAIKDSDKPIKATQIIAEQKNTSKASEIEVVNKVENQEEKKYALSPEEVELLLDTARRSALMIAASLSILNNSVVMDDGTDPERIAMIQRGIEQLSSKDITTQIDLLLEDKNSGLIDDASISMLRAFREGMFIGNGTPIPVSRYIDAK</sequence>
<evidence type="ECO:0000313" key="1">
    <source>
        <dbReference type="EMBL" id="RGT79578.1"/>
    </source>
</evidence>
<accession>A0A412Q1L1</accession>
<dbReference type="AlphaFoldDB" id="A0A412Q1L1"/>
<organism evidence="1 2">
    <name type="scientific">Agathobacter rectalis</name>
    <dbReference type="NCBI Taxonomy" id="39491"/>
    <lineage>
        <taxon>Bacteria</taxon>
        <taxon>Bacillati</taxon>
        <taxon>Bacillota</taxon>
        <taxon>Clostridia</taxon>
        <taxon>Lachnospirales</taxon>
        <taxon>Lachnospiraceae</taxon>
        <taxon>Agathobacter</taxon>
    </lineage>
</organism>
<evidence type="ECO:0000313" key="2">
    <source>
        <dbReference type="Proteomes" id="UP000284296"/>
    </source>
</evidence>
<dbReference type="EMBL" id="QRXG01000025">
    <property type="protein sequence ID" value="RGT79578.1"/>
    <property type="molecule type" value="Genomic_DNA"/>
</dbReference>
<comment type="caution">
    <text evidence="1">The sequence shown here is derived from an EMBL/GenBank/DDBJ whole genome shotgun (WGS) entry which is preliminary data.</text>
</comment>
<gene>
    <name evidence="1" type="ORF">DWX06_12400</name>
</gene>
<dbReference type="Proteomes" id="UP000284296">
    <property type="component" value="Unassembled WGS sequence"/>
</dbReference>
<proteinExistence type="predicted"/>
<reference evidence="1 2" key="1">
    <citation type="submission" date="2018-08" db="EMBL/GenBank/DDBJ databases">
        <title>A genome reference for cultivated species of the human gut microbiota.</title>
        <authorList>
            <person name="Zou Y."/>
            <person name="Xue W."/>
            <person name="Luo G."/>
        </authorList>
    </citation>
    <scope>NUCLEOTIDE SEQUENCE [LARGE SCALE GENOMIC DNA]</scope>
    <source>
        <strain evidence="1 2">AF18-16LB</strain>
    </source>
</reference>
<dbReference type="RefSeq" id="WP_118004512.1">
    <property type="nucleotide sequence ID" value="NZ_QRXF01000023.1"/>
</dbReference>
<name>A0A412Q1L1_9FIRM</name>